<dbReference type="KEGG" id="ifl:C1H71_07795"/>
<feature type="chain" id="PRO_5029003014" description="BIG2 domain-containing protein" evidence="1">
    <location>
        <begin position="24"/>
        <end position="649"/>
    </location>
</feature>
<name>A0A7G3G808_9NEIS</name>
<dbReference type="InterPro" id="IPR008964">
    <property type="entry name" value="Invasin/intimin_cell_adhesion"/>
</dbReference>
<keyword evidence="1" id="KW-0732">Signal</keyword>
<dbReference type="EMBL" id="CP025781">
    <property type="protein sequence ID" value="QBC43451.1"/>
    <property type="molecule type" value="Genomic_DNA"/>
</dbReference>
<protein>
    <recommendedName>
        <fullName evidence="4">BIG2 domain-containing protein</fullName>
    </recommendedName>
</protein>
<proteinExistence type="predicted"/>
<dbReference type="Proteomes" id="UP000515917">
    <property type="component" value="Chromosome"/>
</dbReference>
<dbReference type="RefSeq" id="WP_130106030.1">
    <property type="nucleotide sequence ID" value="NZ_CP025781.1"/>
</dbReference>
<gene>
    <name evidence="2" type="ORF">C1H71_07795</name>
</gene>
<accession>A0A7G3G808</accession>
<evidence type="ECO:0000256" key="1">
    <source>
        <dbReference type="SAM" id="SignalP"/>
    </source>
</evidence>
<evidence type="ECO:0000313" key="3">
    <source>
        <dbReference type="Proteomes" id="UP000515917"/>
    </source>
</evidence>
<organism evidence="2 3">
    <name type="scientific">Iodobacter fluviatilis</name>
    <dbReference type="NCBI Taxonomy" id="537"/>
    <lineage>
        <taxon>Bacteria</taxon>
        <taxon>Pseudomonadati</taxon>
        <taxon>Pseudomonadota</taxon>
        <taxon>Betaproteobacteria</taxon>
        <taxon>Neisseriales</taxon>
        <taxon>Chitinibacteraceae</taxon>
        <taxon>Iodobacter</taxon>
    </lineage>
</organism>
<reference evidence="2 3" key="1">
    <citation type="submission" date="2018-01" db="EMBL/GenBank/DDBJ databases">
        <title>Genome sequence of Iodobacter sp. strain PCH194 isolated from Indian Trans-Himalaya.</title>
        <authorList>
            <person name="Kumar V."/>
            <person name="Thakur V."/>
            <person name="Kumar S."/>
            <person name="Singh D."/>
        </authorList>
    </citation>
    <scope>NUCLEOTIDE SEQUENCE [LARGE SCALE GENOMIC DNA]</scope>
    <source>
        <strain evidence="2 3">PCH194</strain>
    </source>
</reference>
<dbReference type="AlphaFoldDB" id="A0A7G3G808"/>
<evidence type="ECO:0000313" key="2">
    <source>
        <dbReference type="EMBL" id="QBC43451.1"/>
    </source>
</evidence>
<dbReference type="Gene3D" id="2.60.40.1080">
    <property type="match status" value="1"/>
</dbReference>
<sequence>MDLSLILKKIIALSLFSSTLLPAAYGALPDLPESQDRALGKINWAYDGASLGFETATEQLIASVDYSASNETAFYFDAGFALSDYFALGANLEVSERFQNALLTGLFSAPDHLRLRLSAGQQQAKNELDTAASSLGMQQNNYLLSLKKGGHHGSFFSELGVTIYAADPRLENEHLAAENTGGMYFDSRMATGKRQGAIYNLSLSPNRNGKLDLGLAYQREKELKGMHFGERARSTLVQYSQYFTNCLRLTGAYHGGENSHLFNVGIAKDEWSLNASRALEQENGSVVLRYVIPLSGSSVKNTSCMQYGLETKPLPSVLKELTKRPGHLPTLAAPEQSYSAKSGDKSGLYLDASNRQFIQFRLLLPIEAVISLQTATVLLANSSDNVLWRIHDGALRLMLRNFRQGGTYIFDVQQSDGAVLQIEVVLKKAKPELGGAIELVSARRLNFPTPTGVQNMSPQQFSRMPANELALFNAEQLRVLKPLHLAALLPVQLAAFSSLPTLSSEQLAGLTPSLLLRLSPAQLAALSLNQLAGLNAVDIEFSPQQRAVLPAATLTDFVLSNKILGDEPFIINPPQSNSHGPLRYTSSHSEVATVEENTGEVTLVGAGNTVIEAQQAAKGVYTSARISTTLEVLPPLIDEHNLPSLTGGF</sequence>
<dbReference type="SUPFAM" id="SSF49373">
    <property type="entry name" value="Invasin/intimin cell-adhesion fragments"/>
    <property type="match status" value="1"/>
</dbReference>
<feature type="signal peptide" evidence="1">
    <location>
        <begin position="1"/>
        <end position="23"/>
    </location>
</feature>
<evidence type="ECO:0008006" key="4">
    <source>
        <dbReference type="Google" id="ProtNLM"/>
    </source>
</evidence>
<keyword evidence="3" id="KW-1185">Reference proteome</keyword>